<accession>A0A437M1W6</accession>
<dbReference type="Proteomes" id="UP000282957">
    <property type="component" value="Unassembled WGS sequence"/>
</dbReference>
<keyword evidence="3" id="KW-1185">Reference proteome</keyword>
<evidence type="ECO:0000259" key="1">
    <source>
        <dbReference type="PROSITE" id="PS50830"/>
    </source>
</evidence>
<evidence type="ECO:0000313" key="2">
    <source>
        <dbReference type="EMBL" id="RVT91691.1"/>
    </source>
</evidence>
<organism evidence="2 3">
    <name type="scientific">Rhodovarius crocodyli</name>
    <dbReference type="NCBI Taxonomy" id="1979269"/>
    <lineage>
        <taxon>Bacteria</taxon>
        <taxon>Pseudomonadati</taxon>
        <taxon>Pseudomonadota</taxon>
        <taxon>Alphaproteobacteria</taxon>
        <taxon>Acetobacterales</taxon>
        <taxon>Roseomonadaceae</taxon>
        <taxon>Rhodovarius</taxon>
    </lineage>
</organism>
<dbReference type="SMART" id="SM00318">
    <property type="entry name" value="SNc"/>
    <property type="match status" value="1"/>
</dbReference>
<sequence>MSARSNRAVCCCNSIKGLDYPGSPPLVTPAAAERVTVVDGDTLRMGSERVRVMGLDAPEMHGQCQREEALARRAKARLGQLVAGGVRLSAHGRDRYGRFLAPVTDRQGRDVAHVLIREGLARAYDGSGLRGGWCH</sequence>
<gene>
    <name evidence="2" type="ORF">EOD42_20410</name>
</gene>
<dbReference type="AlphaFoldDB" id="A0A437M1W6"/>
<dbReference type="EMBL" id="SACL01000009">
    <property type="protein sequence ID" value="RVT91691.1"/>
    <property type="molecule type" value="Genomic_DNA"/>
</dbReference>
<evidence type="ECO:0000313" key="3">
    <source>
        <dbReference type="Proteomes" id="UP000282957"/>
    </source>
</evidence>
<dbReference type="Pfam" id="PF00565">
    <property type="entry name" value="SNase"/>
    <property type="match status" value="1"/>
</dbReference>
<dbReference type="OrthoDB" id="309040at2"/>
<dbReference type="InterPro" id="IPR016071">
    <property type="entry name" value="Staphylococal_nuclease_OB-fold"/>
</dbReference>
<protein>
    <submittedName>
        <fullName evidence="2">Thermonuclease family protein</fullName>
    </submittedName>
</protein>
<name>A0A437M1W6_9PROT</name>
<dbReference type="RefSeq" id="WP_127789438.1">
    <property type="nucleotide sequence ID" value="NZ_SACL01000009.1"/>
</dbReference>
<dbReference type="InterPro" id="IPR035437">
    <property type="entry name" value="SNase_OB-fold_sf"/>
</dbReference>
<dbReference type="PROSITE" id="PS50830">
    <property type="entry name" value="TNASE_3"/>
    <property type="match status" value="1"/>
</dbReference>
<dbReference type="SUPFAM" id="SSF50199">
    <property type="entry name" value="Staphylococcal nuclease"/>
    <property type="match status" value="1"/>
</dbReference>
<proteinExistence type="predicted"/>
<comment type="caution">
    <text evidence="2">The sequence shown here is derived from an EMBL/GenBank/DDBJ whole genome shotgun (WGS) entry which is preliminary data.</text>
</comment>
<dbReference type="Gene3D" id="2.40.50.90">
    <property type="match status" value="1"/>
</dbReference>
<reference evidence="2 3" key="1">
    <citation type="submission" date="2019-01" db="EMBL/GenBank/DDBJ databases">
        <authorList>
            <person name="Chen W.-M."/>
        </authorList>
    </citation>
    <scope>NUCLEOTIDE SEQUENCE [LARGE SCALE GENOMIC DNA]</scope>
    <source>
        <strain evidence="2 3">CCP-6</strain>
    </source>
</reference>
<feature type="domain" description="TNase-like" evidence="1">
    <location>
        <begin position="28"/>
        <end position="135"/>
    </location>
</feature>